<evidence type="ECO:0000256" key="5">
    <source>
        <dbReference type="ARBA" id="ARBA00023157"/>
    </source>
</evidence>
<organism evidence="7 8">
    <name type="scientific">Solibacillus merdavium</name>
    <dbReference type="NCBI Taxonomy" id="2762218"/>
    <lineage>
        <taxon>Bacteria</taxon>
        <taxon>Bacillati</taxon>
        <taxon>Bacillota</taxon>
        <taxon>Bacilli</taxon>
        <taxon>Bacillales</taxon>
        <taxon>Caryophanaceae</taxon>
        <taxon>Solibacillus</taxon>
    </lineage>
</organism>
<dbReference type="Proteomes" id="UP000600565">
    <property type="component" value="Unassembled WGS sequence"/>
</dbReference>
<keyword evidence="3" id="KW-0408">Iron</keyword>
<comment type="caution">
    <text evidence="7">The sequence shown here is derived from an EMBL/GenBank/DDBJ whole genome shotgun (WGS) entry which is preliminary data.</text>
</comment>
<evidence type="ECO:0000313" key="7">
    <source>
        <dbReference type="EMBL" id="MBD8033763.1"/>
    </source>
</evidence>
<dbReference type="PRINTS" id="PR00162">
    <property type="entry name" value="RIESKE"/>
</dbReference>
<feature type="domain" description="Rieske" evidence="6">
    <location>
        <begin position="408"/>
        <end position="459"/>
    </location>
</feature>
<dbReference type="SUPFAM" id="SSF50022">
    <property type="entry name" value="ISP domain"/>
    <property type="match status" value="1"/>
</dbReference>
<keyword evidence="2" id="KW-0479">Metal-binding</keyword>
<proteinExistence type="predicted"/>
<dbReference type="InterPro" id="IPR006076">
    <property type="entry name" value="FAD-dep_OxRdtase"/>
</dbReference>
<name>A0ABR8XP89_9BACL</name>
<keyword evidence="8" id="KW-1185">Reference proteome</keyword>
<dbReference type="SUPFAM" id="SSF51905">
    <property type="entry name" value="FAD/NAD(P)-binding domain"/>
    <property type="match status" value="1"/>
</dbReference>
<evidence type="ECO:0000256" key="2">
    <source>
        <dbReference type="ARBA" id="ARBA00022723"/>
    </source>
</evidence>
<dbReference type="Gene3D" id="2.102.10.10">
    <property type="entry name" value="Rieske [2Fe-2S] iron-sulphur domain"/>
    <property type="match status" value="1"/>
</dbReference>
<evidence type="ECO:0000256" key="1">
    <source>
        <dbReference type="ARBA" id="ARBA00022714"/>
    </source>
</evidence>
<evidence type="ECO:0000256" key="4">
    <source>
        <dbReference type="ARBA" id="ARBA00023014"/>
    </source>
</evidence>
<keyword evidence="4" id="KW-0411">Iron-sulfur</keyword>
<dbReference type="Pfam" id="PF01266">
    <property type="entry name" value="DAO"/>
    <property type="match status" value="1"/>
</dbReference>
<dbReference type="PROSITE" id="PS51296">
    <property type="entry name" value="RIESKE"/>
    <property type="match status" value="1"/>
</dbReference>
<dbReference type="Pfam" id="PF00355">
    <property type="entry name" value="Rieske"/>
    <property type="match status" value="1"/>
</dbReference>
<keyword evidence="5" id="KW-1015">Disulfide bond</keyword>
<sequence>MKQSLWLPTDSGFSSPSIQEPIQCDICIIGGGISGVYTAYSLAKEGFKVVLIEALPQFAHGTTAYSTGKLTVQHNLIYSKLTPEDGKIYYEANKNAIEKAISENSGGFTRATSYLYTSTSQGKEKLLNEAEQYKKIGIPFVATNETELNLPVKLALGIKNEGQINPVQFTNTYVHLARKYGAQLYLNTRITSIELRNNQVRTSNGYTVQYNKLILCTHYPIESIRQLYSIKLQVSRSYLTATKYSQLLEGQYLSIDDQSRTIRSALIDNQPYFIYGGQSHLAGATGETNRFYETLQHELTADFELPPFEYAWSAQDIMTADQVPYIGQLSPDDESLYIATGFNKWGLSTSLVAGDLLTDLIKNVPNKASNLFSPHRSSFGKTLYFMLQTGGVIGKEFIEGYIKRPKAPRCTHLGCKTRWNEADQTYDCPCHGSRYNAEGQVIEGPAVYPLDIKKSGNSN</sequence>
<dbReference type="PANTHER" id="PTHR13847">
    <property type="entry name" value="SARCOSINE DEHYDROGENASE-RELATED"/>
    <property type="match status" value="1"/>
</dbReference>
<dbReference type="Gene3D" id="3.30.9.10">
    <property type="entry name" value="D-Amino Acid Oxidase, subunit A, domain 2"/>
    <property type="match status" value="1"/>
</dbReference>
<dbReference type="InterPro" id="IPR017941">
    <property type="entry name" value="Rieske_2Fe-2S"/>
</dbReference>
<dbReference type="EMBL" id="JACSPW010000010">
    <property type="protein sequence ID" value="MBD8033763.1"/>
    <property type="molecule type" value="Genomic_DNA"/>
</dbReference>
<evidence type="ECO:0000259" key="6">
    <source>
        <dbReference type="PROSITE" id="PS51296"/>
    </source>
</evidence>
<evidence type="ECO:0000313" key="8">
    <source>
        <dbReference type="Proteomes" id="UP000600565"/>
    </source>
</evidence>
<reference evidence="7 8" key="1">
    <citation type="submission" date="2020-08" db="EMBL/GenBank/DDBJ databases">
        <title>A Genomic Blueprint of the Chicken Gut Microbiome.</title>
        <authorList>
            <person name="Gilroy R."/>
            <person name="Ravi A."/>
            <person name="Getino M."/>
            <person name="Pursley I."/>
            <person name="Horton D.L."/>
            <person name="Alikhan N.-F."/>
            <person name="Baker D."/>
            <person name="Gharbi K."/>
            <person name="Hall N."/>
            <person name="Watson M."/>
            <person name="Adriaenssens E.M."/>
            <person name="Foster-Nyarko E."/>
            <person name="Jarju S."/>
            <person name="Secka A."/>
            <person name="Antonio M."/>
            <person name="Oren A."/>
            <person name="Chaudhuri R."/>
            <person name="La Ragione R.M."/>
            <person name="Hildebrand F."/>
            <person name="Pallen M.J."/>
        </authorList>
    </citation>
    <scope>NUCLEOTIDE SEQUENCE [LARGE SCALE GENOMIC DNA]</scope>
    <source>
        <strain evidence="7 8">Sa1YVA6</strain>
    </source>
</reference>
<keyword evidence="1" id="KW-0001">2Fe-2S</keyword>
<dbReference type="PANTHER" id="PTHR13847:SF274">
    <property type="entry name" value="RIESKE 2FE-2S IRON-SULFUR PROTEIN YHFW-RELATED"/>
    <property type="match status" value="1"/>
</dbReference>
<evidence type="ECO:0000256" key="3">
    <source>
        <dbReference type="ARBA" id="ARBA00023004"/>
    </source>
</evidence>
<dbReference type="InterPro" id="IPR036922">
    <property type="entry name" value="Rieske_2Fe-2S_sf"/>
</dbReference>
<dbReference type="RefSeq" id="WP_191704286.1">
    <property type="nucleotide sequence ID" value="NZ_JACSPW010000010.1"/>
</dbReference>
<protein>
    <submittedName>
        <fullName evidence="7">FAD-dependent oxidoreductase</fullName>
    </submittedName>
</protein>
<dbReference type="InterPro" id="IPR036188">
    <property type="entry name" value="FAD/NAD-bd_sf"/>
</dbReference>
<dbReference type="InterPro" id="IPR005805">
    <property type="entry name" value="Rieske_Fe-S_prot_C"/>
</dbReference>
<dbReference type="Gene3D" id="3.50.50.60">
    <property type="entry name" value="FAD/NAD(P)-binding domain"/>
    <property type="match status" value="1"/>
</dbReference>
<accession>A0ABR8XP89</accession>
<gene>
    <name evidence="7" type="ORF">H9632_11855</name>
</gene>